<feature type="compositionally biased region" description="Basic and acidic residues" evidence="2">
    <location>
        <begin position="17"/>
        <end position="28"/>
    </location>
</feature>
<dbReference type="KEGG" id="meso:BSQ44_13595"/>
<dbReference type="PANTHER" id="PTHR30486:SF15">
    <property type="entry name" value="TYPE II_IV SECRETION SYSTEM ATPASE"/>
    <property type="match status" value="1"/>
</dbReference>
<dbReference type="STRING" id="1670800.BSQ44_13595"/>
<comment type="similarity">
    <text evidence="1">Belongs to the GSP E family.</text>
</comment>
<dbReference type="InterPro" id="IPR001482">
    <property type="entry name" value="T2SS/T4SS_dom"/>
</dbReference>
<dbReference type="SUPFAM" id="SSF52540">
    <property type="entry name" value="P-loop containing nucleoside triphosphate hydrolases"/>
    <property type="match status" value="1"/>
</dbReference>
<dbReference type="CDD" id="cd01130">
    <property type="entry name" value="VirB11-like_ATPase"/>
    <property type="match status" value="1"/>
</dbReference>
<dbReference type="Gene3D" id="3.40.50.300">
    <property type="entry name" value="P-loop containing nucleotide triphosphate hydrolases"/>
    <property type="match status" value="1"/>
</dbReference>
<dbReference type="InterPro" id="IPR027417">
    <property type="entry name" value="P-loop_NTPase"/>
</dbReference>
<evidence type="ECO:0000313" key="4">
    <source>
        <dbReference type="EMBL" id="APH72281.1"/>
    </source>
</evidence>
<accession>A0A1L3SSG0</accession>
<dbReference type="EMBL" id="CP018171">
    <property type="protein sequence ID" value="APH72281.1"/>
    <property type="molecule type" value="Genomic_DNA"/>
</dbReference>
<evidence type="ECO:0000256" key="2">
    <source>
        <dbReference type="SAM" id="MobiDB-lite"/>
    </source>
</evidence>
<sequence>MSSRFSALQNRTIATETRPETPVAERSKPVVIPTTRKPEPKPDAAAAQPKTSNRVMEARGRIHRMLIEEINLVALEKLPRDEMRRQVHDFVSEKTREERMAINVAELDDLVDDIVDEMVGLGPLEPLLKDPSINDILINGHENCFVERHGKLQQIHVPFKDEAHLLRIIGKIVAAVGRRVDESSPMVDARMLDGSRFNAAIRPVGVDGPLVSIRKFSKNKLGLHKLVEFGAITQPMAEVLAAAVHARKTTIISGGTGTGKTTMLNALSAFIPEDERLITIEDAAELQLQQPHVARMETRPPNIEGNGEIRQRDLVKNALRMRPDRVILGECRGEEAFDMLQAMNTGHEGSMATIHANTPRDAIGRLEQMLGMTGMPMTVSSIRSQIASALDIIVQLTRLSDGKRKVTSVAEVTGMEGDVIQMQEIFRFVRTATENDGKIVGHFEATGIRPRFLDDLKAMGIEFPGKYFEPGRPQE</sequence>
<feature type="compositionally biased region" description="Polar residues" evidence="2">
    <location>
        <begin position="1"/>
        <end position="15"/>
    </location>
</feature>
<proteinExistence type="inferred from homology"/>
<evidence type="ECO:0000313" key="5">
    <source>
        <dbReference type="Proteomes" id="UP000182840"/>
    </source>
</evidence>
<dbReference type="OrthoDB" id="9810761at2"/>
<dbReference type="RefSeq" id="WP_072605024.1">
    <property type="nucleotide sequence ID" value="NZ_CP018171.1"/>
</dbReference>
<dbReference type="Pfam" id="PF00437">
    <property type="entry name" value="T2SSE"/>
    <property type="match status" value="1"/>
</dbReference>
<evidence type="ECO:0000259" key="3">
    <source>
        <dbReference type="Pfam" id="PF00437"/>
    </source>
</evidence>
<feature type="domain" description="Bacterial type II secretion system protein E" evidence="3">
    <location>
        <begin position="120"/>
        <end position="405"/>
    </location>
</feature>
<dbReference type="Gene3D" id="3.30.450.380">
    <property type="match status" value="1"/>
</dbReference>
<dbReference type="InterPro" id="IPR050921">
    <property type="entry name" value="T4SS_GSP_E_ATPase"/>
</dbReference>
<dbReference type="PANTHER" id="PTHR30486">
    <property type="entry name" value="TWITCHING MOTILITY PROTEIN PILT"/>
    <property type="match status" value="1"/>
</dbReference>
<dbReference type="GO" id="GO:0016887">
    <property type="term" value="F:ATP hydrolysis activity"/>
    <property type="evidence" value="ECO:0007669"/>
    <property type="project" value="InterPro"/>
</dbReference>
<protein>
    <submittedName>
        <fullName evidence="4">Type II secretion system protein E</fullName>
    </submittedName>
</protein>
<dbReference type="AlphaFoldDB" id="A0A1L3SSG0"/>
<dbReference type="Proteomes" id="UP000182840">
    <property type="component" value="Chromosome"/>
</dbReference>
<keyword evidence="5" id="KW-1185">Reference proteome</keyword>
<evidence type="ECO:0000256" key="1">
    <source>
        <dbReference type="ARBA" id="ARBA00006611"/>
    </source>
</evidence>
<reference evidence="5" key="1">
    <citation type="submission" date="2016-11" db="EMBL/GenBank/DDBJ databases">
        <title>Mesorhizobium oceanicum sp. nov., isolated from deep seawater in South China Sea.</title>
        <authorList>
            <person name="Fu G.-Y."/>
        </authorList>
    </citation>
    <scope>NUCLEOTIDE SEQUENCE [LARGE SCALE GENOMIC DNA]</scope>
    <source>
        <strain evidence="5">B7</strain>
    </source>
</reference>
<organism evidence="4 5">
    <name type="scientific">Aquibium oceanicum</name>
    <dbReference type="NCBI Taxonomy" id="1670800"/>
    <lineage>
        <taxon>Bacteria</taxon>
        <taxon>Pseudomonadati</taxon>
        <taxon>Pseudomonadota</taxon>
        <taxon>Alphaproteobacteria</taxon>
        <taxon>Hyphomicrobiales</taxon>
        <taxon>Phyllobacteriaceae</taxon>
        <taxon>Aquibium</taxon>
    </lineage>
</organism>
<gene>
    <name evidence="4" type="ORF">BSQ44_13595</name>
</gene>
<name>A0A1L3SSG0_9HYPH</name>
<feature type="region of interest" description="Disordered" evidence="2">
    <location>
        <begin position="1"/>
        <end position="53"/>
    </location>
</feature>